<keyword evidence="5 10" id="KW-0812">Transmembrane</keyword>
<keyword evidence="7 10" id="KW-1133">Transmembrane helix</keyword>
<dbReference type="FunFam" id="1.20.1420.30:FF:000011">
    <property type="entry name" value="Vacuolar calcium ion transporter"/>
    <property type="match status" value="1"/>
</dbReference>
<feature type="transmembrane region" description="Helical" evidence="10">
    <location>
        <begin position="222"/>
        <end position="244"/>
    </location>
</feature>
<accession>A0A1U7LGU0</accession>
<keyword evidence="3 10" id="KW-0813">Transport</keyword>
<evidence type="ECO:0000256" key="8">
    <source>
        <dbReference type="ARBA" id="ARBA00023065"/>
    </source>
</evidence>
<dbReference type="GO" id="GO:0015369">
    <property type="term" value="F:calcium:proton antiporter activity"/>
    <property type="evidence" value="ECO:0007669"/>
    <property type="project" value="UniProtKB-UniRule"/>
</dbReference>
<evidence type="ECO:0000256" key="9">
    <source>
        <dbReference type="ARBA" id="ARBA00023136"/>
    </source>
</evidence>
<keyword evidence="4 10" id="KW-0109">Calcium transport</keyword>
<feature type="domain" description="Sodium/calcium exchanger membrane region" evidence="12">
    <location>
        <begin position="316"/>
        <end position="459"/>
    </location>
</feature>
<dbReference type="GO" id="GO:0006874">
    <property type="term" value="P:intracellular calcium ion homeostasis"/>
    <property type="evidence" value="ECO:0007669"/>
    <property type="project" value="TreeGrafter"/>
</dbReference>
<feature type="region of interest" description="Disordered" evidence="11">
    <location>
        <begin position="38"/>
        <end position="78"/>
    </location>
</feature>
<evidence type="ECO:0000256" key="7">
    <source>
        <dbReference type="ARBA" id="ARBA00022989"/>
    </source>
</evidence>
<comment type="function">
    <text evidence="10">Has a role in promoting intracellular calcium ion sequestration via the exchange of calcium ions for hydrogen ions across the vacuolar membrane. Involved also in manganese ion homeostasis via its uptake into the vacuole.</text>
</comment>
<evidence type="ECO:0000313" key="14">
    <source>
        <dbReference type="Proteomes" id="UP000186594"/>
    </source>
</evidence>
<keyword evidence="9 10" id="KW-0472">Membrane</keyword>
<dbReference type="NCBIfam" id="TIGR00378">
    <property type="entry name" value="cax"/>
    <property type="match status" value="1"/>
</dbReference>
<name>A0A1U7LGU0_NEOID</name>
<dbReference type="STRING" id="1198029.A0A1U7LGU0"/>
<keyword evidence="6 10" id="KW-0106">Calcium</keyword>
<dbReference type="PANTHER" id="PTHR31503:SF20">
    <property type="entry name" value="CA(2+)_H(+) EXCHANGER, PUTATIVE (EUROFUNG)-RELATED"/>
    <property type="match status" value="1"/>
</dbReference>
<sequence length="466" mass="49857">MHRILSEAHLRSRNPAISRGILSGLPSQLGGIGFDQETGSAPSDVPLPEIPQGASRQGTDTSGHSISRPRTSKKITPPNRTVVNGPIQMLRFILLSNYANPLLIFVPIGIALHFTNVSASVIFVMNFLAIIPLAALLSLATEGKLYIAISIKVVGQTLGGLMNATFGNAVELIVSIIALVKGEIGIVQASLLGSMLSNLLLVLGMAFFFGGLKKPEQKFNMTVAQTSSSLLTISIISLLIPAAFHFSVPDSDHGVSQISRAVSILLLITYSIYLWFQVCSTSVAGAYCKLKSHAYLYDVSEEYEIEEHATLPVSIAVLVLIVVTVLVAVCAEFLVASIDSLVSNSSINRKFVGLILLPIVGNAAEHVTAVTLAIKDKVDLSIAVAVGSSAQVSLLVTPLMVILGWIIGKDMTLFFDPFQTVVLFASILLVNYIIQDGKSNYLEGSMLVTAYIIIAIAVWYYPKDSS</sequence>
<gene>
    <name evidence="13" type="ORF">NEOLI_001030</name>
</gene>
<dbReference type="OMA" id="AFFYPRS"/>
<proteinExistence type="inferred from homology"/>
<dbReference type="GO" id="GO:0012505">
    <property type="term" value="C:endomembrane system"/>
    <property type="evidence" value="ECO:0007669"/>
    <property type="project" value="UniProtKB-SubCell"/>
</dbReference>
<reference evidence="13 14" key="1">
    <citation type="submission" date="2016-04" db="EMBL/GenBank/DDBJ databases">
        <title>Evolutionary innovation and constraint leading to complex multicellularity in the Ascomycota.</title>
        <authorList>
            <person name="Cisse O."/>
            <person name="Nguyen A."/>
            <person name="Hewitt D.A."/>
            <person name="Jedd G."/>
            <person name="Stajich J.E."/>
        </authorList>
    </citation>
    <scope>NUCLEOTIDE SEQUENCE [LARGE SCALE GENOMIC DNA]</scope>
    <source>
        <strain evidence="13 14">DAH-3</strain>
    </source>
</reference>
<evidence type="ECO:0000313" key="13">
    <source>
        <dbReference type="EMBL" id="OLL21813.1"/>
    </source>
</evidence>
<feature type="transmembrane region" description="Helical" evidence="10">
    <location>
        <begin position="355"/>
        <end position="374"/>
    </location>
</feature>
<evidence type="ECO:0000256" key="3">
    <source>
        <dbReference type="ARBA" id="ARBA00022448"/>
    </source>
</evidence>
<keyword evidence="10" id="KW-0926">Vacuole</keyword>
<feature type="transmembrane region" description="Helical" evidence="10">
    <location>
        <begin position="309"/>
        <end position="335"/>
    </location>
</feature>
<feature type="transmembrane region" description="Helical" evidence="10">
    <location>
        <begin position="161"/>
        <end position="180"/>
    </location>
</feature>
<dbReference type="EMBL" id="LXFE01004239">
    <property type="protein sequence ID" value="OLL21813.1"/>
    <property type="molecule type" value="Genomic_DNA"/>
</dbReference>
<feature type="transmembrane region" description="Helical" evidence="10">
    <location>
        <begin position="186"/>
        <end position="210"/>
    </location>
</feature>
<evidence type="ECO:0000256" key="10">
    <source>
        <dbReference type="RuleBase" id="RU365028"/>
    </source>
</evidence>
<comment type="similarity">
    <text evidence="2 10">Belongs to the Ca(2+):cation antiporter (CaCA) (TC 2.A.19) family.</text>
</comment>
<comment type="subcellular location">
    <subcellularLocation>
        <location evidence="1">Endomembrane system</location>
        <topology evidence="1">Multi-pass membrane protein</topology>
    </subcellularLocation>
    <subcellularLocation>
        <location evidence="10">Vacuole membrane</location>
    </subcellularLocation>
</comment>
<dbReference type="InterPro" id="IPR004837">
    <property type="entry name" value="NaCa_Exmemb"/>
</dbReference>
<feature type="compositionally biased region" description="Polar residues" evidence="11">
    <location>
        <begin position="54"/>
        <end position="69"/>
    </location>
</feature>
<evidence type="ECO:0000256" key="6">
    <source>
        <dbReference type="ARBA" id="ARBA00022837"/>
    </source>
</evidence>
<comment type="caution">
    <text evidence="13">The sequence shown here is derived from an EMBL/GenBank/DDBJ whole genome shotgun (WGS) entry which is preliminary data.</text>
</comment>
<dbReference type="InterPro" id="IPR004713">
    <property type="entry name" value="CaH_exchang"/>
</dbReference>
<organism evidence="13 14">
    <name type="scientific">Neolecta irregularis (strain DAH-3)</name>
    <dbReference type="NCBI Taxonomy" id="1198029"/>
    <lineage>
        <taxon>Eukaryota</taxon>
        <taxon>Fungi</taxon>
        <taxon>Dikarya</taxon>
        <taxon>Ascomycota</taxon>
        <taxon>Taphrinomycotina</taxon>
        <taxon>Neolectales</taxon>
        <taxon>Neolectaceae</taxon>
        <taxon>Neolecta</taxon>
    </lineage>
</organism>
<dbReference type="Pfam" id="PF01699">
    <property type="entry name" value="Na_Ca_ex"/>
    <property type="match status" value="2"/>
</dbReference>
<feature type="transmembrane region" description="Helical" evidence="10">
    <location>
        <begin position="264"/>
        <end position="288"/>
    </location>
</feature>
<dbReference type="InterPro" id="IPR044880">
    <property type="entry name" value="NCX_ion-bd_dom_sf"/>
</dbReference>
<dbReference type="NCBIfam" id="TIGR00846">
    <property type="entry name" value="caca2"/>
    <property type="match status" value="1"/>
</dbReference>
<feature type="domain" description="Sodium/calcium exchanger membrane region" evidence="12">
    <location>
        <begin position="121"/>
        <end position="278"/>
    </location>
</feature>
<evidence type="ECO:0000256" key="5">
    <source>
        <dbReference type="ARBA" id="ARBA00022692"/>
    </source>
</evidence>
<dbReference type="AlphaFoldDB" id="A0A1U7LGU0"/>
<feature type="transmembrane region" description="Helical" evidence="10">
    <location>
        <begin position="381"/>
        <end position="407"/>
    </location>
</feature>
<evidence type="ECO:0000256" key="4">
    <source>
        <dbReference type="ARBA" id="ARBA00022568"/>
    </source>
</evidence>
<dbReference type="Gene3D" id="1.20.1420.30">
    <property type="entry name" value="NCX, central ion-binding region"/>
    <property type="match status" value="2"/>
</dbReference>
<keyword evidence="8 10" id="KW-0406">Ion transport</keyword>
<feature type="transmembrane region" description="Helical" evidence="10">
    <location>
        <begin position="441"/>
        <end position="461"/>
    </location>
</feature>
<keyword evidence="10" id="KW-0050">Antiport</keyword>
<feature type="transmembrane region" description="Helical" evidence="10">
    <location>
        <begin position="413"/>
        <end position="434"/>
    </location>
</feature>
<evidence type="ECO:0000256" key="11">
    <source>
        <dbReference type="SAM" id="MobiDB-lite"/>
    </source>
</evidence>
<evidence type="ECO:0000259" key="12">
    <source>
        <dbReference type="Pfam" id="PF01699"/>
    </source>
</evidence>
<keyword evidence="14" id="KW-1185">Reference proteome</keyword>
<feature type="transmembrane region" description="Helical" evidence="10">
    <location>
        <begin position="121"/>
        <end position="140"/>
    </location>
</feature>
<feature type="transmembrane region" description="Helical" evidence="10">
    <location>
        <begin position="98"/>
        <end position="115"/>
    </location>
</feature>
<evidence type="ECO:0000256" key="2">
    <source>
        <dbReference type="ARBA" id="ARBA00008170"/>
    </source>
</evidence>
<dbReference type="GO" id="GO:0000329">
    <property type="term" value="C:fungal-type vacuole membrane"/>
    <property type="evidence" value="ECO:0007669"/>
    <property type="project" value="TreeGrafter"/>
</dbReference>
<dbReference type="Proteomes" id="UP000186594">
    <property type="component" value="Unassembled WGS sequence"/>
</dbReference>
<protein>
    <recommendedName>
        <fullName evidence="10">Vacuolar calcium ion transporter</fullName>
    </recommendedName>
</protein>
<dbReference type="OrthoDB" id="1699231at2759"/>
<dbReference type="InterPro" id="IPR004798">
    <property type="entry name" value="CAX-like"/>
</dbReference>
<evidence type="ECO:0000256" key="1">
    <source>
        <dbReference type="ARBA" id="ARBA00004127"/>
    </source>
</evidence>
<dbReference type="PANTHER" id="PTHR31503">
    <property type="entry name" value="VACUOLAR CALCIUM ION TRANSPORTER"/>
    <property type="match status" value="1"/>
</dbReference>